<evidence type="ECO:0000313" key="2">
    <source>
        <dbReference type="EMBL" id="RVW00101.1"/>
    </source>
</evidence>
<name>A0A438ANI7_9NOCA</name>
<dbReference type="RefSeq" id="WP_127948609.1">
    <property type="nucleotide sequence ID" value="NZ_RKLN01000008.1"/>
</dbReference>
<comment type="caution">
    <text evidence="2">The sequence shown here is derived from an EMBL/GenBank/DDBJ whole genome shotgun (WGS) entry which is preliminary data.</text>
</comment>
<dbReference type="InterPro" id="IPR029058">
    <property type="entry name" value="AB_hydrolase_fold"/>
</dbReference>
<evidence type="ECO:0000256" key="1">
    <source>
        <dbReference type="SAM" id="MobiDB-lite"/>
    </source>
</evidence>
<dbReference type="InterPro" id="IPR013207">
    <property type="entry name" value="LGFP"/>
</dbReference>
<dbReference type="Gene3D" id="3.40.50.1820">
    <property type="entry name" value="alpha/beta hydrolase"/>
    <property type="match status" value="1"/>
</dbReference>
<dbReference type="GO" id="GO:0016747">
    <property type="term" value="F:acyltransferase activity, transferring groups other than amino-acyl groups"/>
    <property type="evidence" value="ECO:0007669"/>
    <property type="project" value="TreeGrafter"/>
</dbReference>
<dbReference type="EMBL" id="RKLN01000008">
    <property type="protein sequence ID" value="RVW00101.1"/>
    <property type="molecule type" value="Genomic_DNA"/>
</dbReference>
<reference evidence="2 3" key="1">
    <citation type="submission" date="2018-11" db="EMBL/GenBank/DDBJ databases">
        <title>Rhodococcus spongicola sp. nov. and Rhodococcus xishaensis sp. nov. from marine sponges.</title>
        <authorList>
            <person name="Li L."/>
            <person name="Lin H.W."/>
        </authorList>
    </citation>
    <scope>NUCLEOTIDE SEQUENCE [LARGE SCALE GENOMIC DNA]</scope>
    <source>
        <strain evidence="2 3">LHW50502</strain>
    </source>
</reference>
<sequence length="630" mass="67079">MRLGLERPGRRGGASGGRRKRALSVAAAALVLPIAAGLTSAGAAGAQSLGTPGGSTETAEVQSGPGMVDRVDWLTDRRVAIWVNSPSMGVPIQVQMLLARDWNAQPDARFPVVYMLDGMRARDDENGWTLETDAEAFFADKNVNVVLPIGGQSSFYSDWIDQNNGQNYMWETFLTKELPPILENDFRSTQTRGVVGLSMGGTSAMMLAARNPGFFQFAGSLSGILTTTTLGMPQAIALAMADAGGFDADAMWGSPRNDAWEAHDPYLLAEELEGVSLYISSGSGTTGQYDQPSGIPGISTNYAGMGLEILSRLTSQTFITKLRNLDIPATVNFRPSGTHSWPYWEFELHQLWPQLADAIGVEAGKPACGPGGAIAPVANGNNWIGDCVTGEYSVPGGVAQDYRFGRIFYSGGNGAHAVAGGIGGEYQRAGGPSVLGLPTTGEIALADGRGRLNHFENGSIYWTPQNGAHAVSGPIRQEWAAQGWENGPLGYPAAEQAKTASMNGLVQGFDIGAMYWSEDTGANAVLGLIMGKYAEMGFENGWLGFPLTSEIPIKDNGRFNRFQNGNIYWSPASGAWAVQNGPIFDAWASEGYENGRLGYPISDQFDIPGGVQQNFQFGVITIRDGVPSID</sequence>
<gene>
    <name evidence="2" type="ORF">EF834_17960</name>
</gene>
<dbReference type="PANTHER" id="PTHR48098">
    <property type="entry name" value="ENTEROCHELIN ESTERASE-RELATED"/>
    <property type="match status" value="1"/>
</dbReference>
<protein>
    <submittedName>
        <fullName evidence="2">Esterase</fullName>
    </submittedName>
</protein>
<dbReference type="InterPro" id="IPR000801">
    <property type="entry name" value="Esterase-like"/>
</dbReference>
<dbReference type="AlphaFoldDB" id="A0A438ANI7"/>
<dbReference type="Proteomes" id="UP000284333">
    <property type="component" value="Unassembled WGS sequence"/>
</dbReference>
<dbReference type="OrthoDB" id="4527292at2"/>
<feature type="region of interest" description="Disordered" evidence="1">
    <location>
        <begin position="45"/>
        <end position="64"/>
    </location>
</feature>
<proteinExistence type="predicted"/>
<evidence type="ECO:0000313" key="3">
    <source>
        <dbReference type="Proteomes" id="UP000284333"/>
    </source>
</evidence>
<organism evidence="2 3">
    <name type="scientific">Rhodococcus spongiicola</name>
    <dbReference type="NCBI Taxonomy" id="2487352"/>
    <lineage>
        <taxon>Bacteria</taxon>
        <taxon>Bacillati</taxon>
        <taxon>Actinomycetota</taxon>
        <taxon>Actinomycetes</taxon>
        <taxon>Mycobacteriales</taxon>
        <taxon>Nocardiaceae</taxon>
        <taxon>Rhodococcus</taxon>
    </lineage>
</organism>
<dbReference type="PANTHER" id="PTHR48098:SF1">
    <property type="entry name" value="DIACYLGLYCEROL ACYLTRANSFERASE_MYCOLYLTRANSFERASE AG85A"/>
    <property type="match status" value="1"/>
</dbReference>
<dbReference type="Pfam" id="PF08310">
    <property type="entry name" value="LGFP"/>
    <property type="match status" value="4"/>
</dbReference>
<dbReference type="SUPFAM" id="SSF53474">
    <property type="entry name" value="alpha/beta-Hydrolases"/>
    <property type="match status" value="1"/>
</dbReference>
<keyword evidence="3" id="KW-1185">Reference proteome</keyword>
<accession>A0A438ANI7</accession>
<dbReference type="Pfam" id="PF00756">
    <property type="entry name" value="Esterase"/>
    <property type="match status" value="1"/>
</dbReference>
<dbReference type="InterPro" id="IPR050583">
    <property type="entry name" value="Mycobacterial_A85_antigen"/>
</dbReference>